<dbReference type="Gene3D" id="3.10.180.10">
    <property type="entry name" value="2,3-Dihydroxybiphenyl 1,2-Dioxygenase, domain 1"/>
    <property type="match status" value="1"/>
</dbReference>
<feature type="domain" description="N-acetyltransferase" evidence="1">
    <location>
        <begin position="5"/>
        <end position="157"/>
    </location>
</feature>
<reference evidence="4" key="1">
    <citation type="submission" date="2018-12" db="EMBL/GenBank/DDBJ databases">
        <title>Complete genome sequence of an uncultured bacterium of the candidate phylum Bipolaricaulota.</title>
        <authorList>
            <person name="Kadnikov V.V."/>
            <person name="Mardanov A.V."/>
            <person name="Beletsky A.V."/>
            <person name="Frank Y.A."/>
            <person name="Karnachuk O.V."/>
            <person name="Ravin N.V."/>
        </authorList>
    </citation>
    <scope>NUCLEOTIDE SEQUENCE [LARGE SCALE GENOMIC DNA]</scope>
</reference>
<dbReference type="AlphaFoldDB" id="A0A410FS45"/>
<evidence type="ECO:0000313" key="3">
    <source>
        <dbReference type="EMBL" id="QAA75836.1"/>
    </source>
</evidence>
<dbReference type="InterPro" id="IPR004360">
    <property type="entry name" value="Glyas_Fos-R_dOase_dom"/>
</dbReference>
<dbReference type="PROSITE" id="PS51186">
    <property type="entry name" value="GNAT"/>
    <property type="match status" value="1"/>
</dbReference>
<dbReference type="InterPro" id="IPR029068">
    <property type="entry name" value="Glyas_Bleomycin-R_OHBP_Dase"/>
</dbReference>
<dbReference type="EMBL" id="CP034928">
    <property type="protein sequence ID" value="QAA75836.1"/>
    <property type="molecule type" value="Genomic_DNA"/>
</dbReference>
<dbReference type="PANTHER" id="PTHR36503:SF3">
    <property type="entry name" value="BLR0126 PROTEIN"/>
    <property type="match status" value="1"/>
</dbReference>
<dbReference type="Pfam" id="PF00583">
    <property type="entry name" value="Acetyltransf_1"/>
    <property type="match status" value="1"/>
</dbReference>
<feature type="domain" description="VOC" evidence="2">
    <location>
        <begin position="172"/>
        <end position="294"/>
    </location>
</feature>
<dbReference type="PROSITE" id="PS51819">
    <property type="entry name" value="VOC"/>
    <property type="match status" value="1"/>
</dbReference>
<gene>
    <name evidence="3" type="ORF">BIP78_0068</name>
</gene>
<dbReference type="GO" id="GO:0016747">
    <property type="term" value="F:acyltransferase activity, transferring groups other than amino-acyl groups"/>
    <property type="evidence" value="ECO:0007669"/>
    <property type="project" value="InterPro"/>
</dbReference>
<sequence length="297" mass="33399">MEVQITLRPVTSDNLRALIRLSDTLTESQSRCVASNVVSVAQAGVSPAAWMRAIYLGEEPIGFVMVDLAEDDHVPADDRPAVGLWRFMLGRPWQRKGYGRRVLDQLVAHFARRGVRTMYTSVVLEEPEGPYGFYLRYGFTDTGHDVEGERVLRLELPGGTPGRPRLLPLVPRIDLVTVWVEAMDPMRAFYRDVLGFVVKTDLGGYVEFENHGARFALCERSVMHGHSPAFREPVRGQRFELAFRCEEPSDVDEAYRIVLEHGAVGVASPQDMPWSQRSALFADPEGNIHEVFAELQS</sequence>
<dbReference type="Pfam" id="PF00903">
    <property type="entry name" value="Glyoxalase"/>
    <property type="match status" value="1"/>
</dbReference>
<proteinExistence type="predicted"/>
<dbReference type="Proteomes" id="UP000287233">
    <property type="component" value="Chromosome"/>
</dbReference>
<dbReference type="SUPFAM" id="SSF55729">
    <property type="entry name" value="Acyl-CoA N-acyltransferases (Nat)"/>
    <property type="match status" value="1"/>
</dbReference>
<dbReference type="SUPFAM" id="SSF54593">
    <property type="entry name" value="Glyoxalase/Bleomycin resistance protein/Dihydroxybiphenyl dioxygenase"/>
    <property type="match status" value="1"/>
</dbReference>
<evidence type="ECO:0000259" key="2">
    <source>
        <dbReference type="PROSITE" id="PS51819"/>
    </source>
</evidence>
<dbReference type="InterPro" id="IPR000182">
    <property type="entry name" value="GNAT_dom"/>
</dbReference>
<evidence type="ECO:0000259" key="1">
    <source>
        <dbReference type="PROSITE" id="PS51186"/>
    </source>
</evidence>
<protein>
    <recommendedName>
        <fullName evidence="5">N-acetyltransferase domain-containing protein</fullName>
    </recommendedName>
</protein>
<dbReference type="InterPro" id="IPR037523">
    <property type="entry name" value="VOC_core"/>
</dbReference>
<dbReference type="InterPro" id="IPR016181">
    <property type="entry name" value="Acyl_CoA_acyltransferase"/>
</dbReference>
<dbReference type="CDD" id="cd04301">
    <property type="entry name" value="NAT_SF"/>
    <property type="match status" value="1"/>
</dbReference>
<dbReference type="Gene3D" id="3.40.630.30">
    <property type="match status" value="1"/>
</dbReference>
<dbReference type="PANTHER" id="PTHR36503">
    <property type="entry name" value="BLR2520 PROTEIN"/>
    <property type="match status" value="1"/>
</dbReference>
<name>A0A410FS45_BIPS1</name>
<accession>A0A410FS45</accession>
<dbReference type="KEGG" id="bih:BIP78_0068"/>
<evidence type="ECO:0008006" key="5">
    <source>
        <dbReference type="Google" id="ProtNLM"/>
    </source>
</evidence>
<organism evidence="3 4">
    <name type="scientific">Bipolaricaulis sibiricus</name>
    <dbReference type="NCBI Taxonomy" id="2501609"/>
    <lineage>
        <taxon>Bacteria</taxon>
        <taxon>Candidatus Bipolaricaulota</taxon>
        <taxon>Candidatus Bipolaricaulia</taxon>
        <taxon>Candidatus Bipolaricaulales</taxon>
        <taxon>Candidatus Bipolaricaulaceae</taxon>
        <taxon>Candidatus Bipolaricaulis</taxon>
    </lineage>
</organism>
<evidence type="ECO:0000313" key="4">
    <source>
        <dbReference type="Proteomes" id="UP000287233"/>
    </source>
</evidence>